<name>A0A9D1U8G0_9BACT</name>
<comment type="caution">
    <text evidence="2">The sequence shown here is derived from an EMBL/GenBank/DDBJ whole genome shotgun (WGS) entry which is preliminary data.</text>
</comment>
<proteinExistence type="predicted"/>
<dbReference type="SUPFAM" id="SSF47413">
    <property type="entry name" value="lambda repressor-like DNA-binding domains"/>
    <property type="match status" value="1"/>
</dbReference>
<organism evidence="2 3">
    <name type="scientific">Candidatus Bilophila faecipullorum</name>
    <dbReference type="NCBI Taxonomy" id="2838482"/>
    <lineage>
        <taxon>Bacteria</taxon>
        <taxon>Pseudomonadati</taxon>
        <taxon>Thermodesulfobacteriota</taxon>
        <taxon>Desulfovibrionia</taxon>
        <taxon>Desulfovibrionales</taxon>
        <taxon>Desulfovibrionaceae</taxon>
        <taxon>Bilophila</taxon>
    </lineage>
</organism>
<protein>
    <submittedName>
        <fullName evidence="2">Helix-turn-helix transcriptional regulator</fullName>
    </submittedName>
</protein>
<dbReference type="Pfam" id="PF13443">
    <property type="entry name" value="HTH_26"/>
    <property type="match status" value="1"/>
</dbReference>
<dbReference type="AlphaFoldDB" id="A0A9D1U8G0"/>
<reference evidence="2" key="2">
    <citation type="submission" date="2021-04" db="EMBL/GenBank/DDBJ databases">
        <authorList>
            <person name="Gilroy R."/>
        </authorList>
    </citation>
    <scope>NUCLEOTIDE SEQUENCE</scope>
    <source>
        <strain evidence="2">ChiSxjej5B17-1746</strain>
    </source>
</reference>
<reference evidence="2" key="1">
    <citation type="journal article" date="2021" name="PeerJ">
        <title>Extensive microbial diversity within the chicken gut microbiome revealed by metagenomics and culture.</title>
        <authorList>
            <person name="Gilroy R."/>
            <person name="Ravi A."/>
            <person name="Getino M."/>
            <person name="Pursley I."/>
            <person name="Horton D.L."/>
            <person name="Alikhan N.F."/>
            <person name="Baker D."/>
            <person name="Gharbi K."/>
            <person name="Hall N."/>
            <person name="Watson M."/>
            <person name="Adriaenssens E.M."/>
            <person name="Foster-Nyarko E."/>
            <person name="Jarju S."/>
            <person name="Secka A."/>
            <person name="Antonio M."/>
            <person name="Oren A."/>
            <person name="Chaudhuri R.R."/>
            <person name="La Ragione R."/>
            <person name="Hildebrand F."/>
            <person name="Pallen M.J."/>
        </authorList>
    </citation>
    <scope>NUCLEOTIDE SEQUENCE</scope>
    <source>
        <strain evidence="2">ChiSxjej5B17-1746</strain>
    </source>
</reference>
<dbReference type="InterPro" id="IPR001387">
    <property type="entry name" value="Cro/C1-type_HTH"/>
</dbReference>
<dbReference type="PROSITE" id="PS50943">
    <property type="entry name" value="HTH_CROC1"/>
    <property type="match status" value="1"/>
</dbReference>
<accession>A0A9D1U8G0</accession>
<feature type="domain" description="HTH cro/C1-type" evidence="1">
    <location>
        <begin position="6"/>
        <end position="62"/>
    </location>
</feature>
<dbReference type="GO" id="GO:0003677">
    <property type="term" value="F:DNA binding"/>
    <property type="evidence" value="ECO:0007669"/>
    <property type="project" value="InterPro"/>
</dbReference>
<dbReference type="InterPro" id="IPR010982">
    <property type="entry name" value="Lambda_DNA-bd_dom_sf"/>
</dbReference>
<dbReference type="Gene3D" id="1.10.260.40">
    <property type="entry name" value="lambda repressor-like DNA-binding domains"/>
    <property type="match status" value="1"/>
</dbReference>
<gene>
    <name evidence="2" type="ORF">H9874_04560</name>
</gene>
<sequence>MFKSNINKLMQARKISTQKLADLSGVSRQALFKARQDEGISHCRLSTLARIADELGVDVKDIFERENPKKR</sequence>
<dbReference type="EMBL" id="DXGI01000162">
    <property type="protein sequence ID" value="HIW78402.1"/>
    <property type="molecule type" value="Genomic_DNA"/>
</dbReference>
<evidence type="ECO:0000259" key="1">
    <source>
        <dbReference type="PROSITE" id="PS50943"/>
    </source>
</evidence>
<dbReference type="Proteomes" id="UP000824264">
    <property type="component" value="Unassembled WGS sequence"/>
</dbReference>
<dbReference type="SMART" id="SM00530">
    <property type="entry name" value="HTH_XRE"/>
    <property type="match status" value="1"/>
</dbReference>
<feature type="non-terminal residue" evidence="2">
    <location>
        <position position="1"/>
    </location>
</feature>
<evidence type="ECO:0000313" key="2">
    <source>
        <dbReference type="EMBL" id="HIW78402.1"/>
    </source>
</evidence>
<dbReference type="CDD" id="cd00093">
    <property type="entry name" value="HTH_XRE"/>
    <property type="match status" value="1"/>
</dbReference>
<evidence type="ECO:0000313" key="3">
    <source>
        <dbReference type="Proteomes" id="UP000824264"/>
    </source>
</evidence>